<reference evidence="2 3" key="1">
    <citation type="journal article" date="2014" name="PLoS Genet.">
        <title>Phylogenetically driven sequencing of extremely halophilic archaea reveals strategies for static and dynamic osmo-response.</title>
        <authorList>
            <person name="Becker E.A."/>
            <person name="Seitzer P.M."/>
            <person name="Tritt A."/>
            <person name="Larsen D."/>
            <person name="Krusor M."/>
            <person name="Yao A.I."/>
            <person name="Wu D."/>
            <person name="Madern D."/>
            <person name="Eisen J.A."/>
            <person name="Darling A.E."/>
            <person name="Facciotti M.T."/>
        </authorList>
    </citation>
    <scope>NUCLEOTIDE SEQUENCE [LARGE SCALE GENOMIC DNA]</scope>
    <source>
        <strain evidence="2 3">DSM 18795</strain>
    </source>
</reference>
<dbReference type="EMBL" id="AOIA01000165">
    <property type="protein sequence ID" value="ELY51032.1"/>
    <property type="molecule type" value="Genomic_DNA"/>
</dbReference>
<dbReference type="InterPro" id="IPR037455">
    <property type="entry name" value="LucA/IucC-like"/>
</dbReference>
<dbReference type="InterPro" id="IPR022770">
    <property type="entry name" value="IucA/IucC-like_C"/>
</dbReference>
<proteinExistence type="predicted"/>
<dbReference type="AlphaFoldDB" id="L9WNT5"/>
<dbReference type="Proteomes" id="UP000011531">
    <property type="component" value="Unassembled WGS sequence"/>
</dbReference>
<dbReference type="Gene3D" id="1.10.510.40">
    <property type="match status" value="1"/>
</dbReference>
<name>L9WNT5_9EURY</name>
<keyword evidence="3" id="KW-1185">Reference proteome</keyword>
<evidence type="ECO:0000259" key="1">
    <source>
        <dbReference type="Pfam" id="PF06276"/>
    </source>
</evidence>
<sequence>MYKRQVFLERYVAVVVPEQLRLLSAYGVALESHLQNSLIVFDGPEPVATLVRDLGGIRILRSRLAERGLAVDPYPDSDVDAADETALYRKLYYALFQNHLAELVATVARETPVDERDCWTLVRERCDRTFEGLRAEGAAPSARLDRDRAALLEQPTAHKALTAMRLRGKRHEYVTSEISNPLSAAGRERIVPSATHD</sequence>
<dbReference type="PANTHER" id="PTHR34384:SF5">
    <property type="entry name" value="L-2,3-DIAMINOPROPANOATE--CITRATE LIGASE"/>
    <property type="match status" value="1"/>
</dbReference>
<dbReference type="GO" id="GO:0019290">
    <property type="term" value="P:siderophore biosynthetic process"/>
    <property type="evidence" value="ECO:0007669"/>
    <property type="project" value="InterPro"/>
</dbReference>
<dbReference type="GO" id="GO:0003824">
    <property type="term" value="F:catalytic activity"/>
    <property type="evidence" value="ECO:0007669"/>
    <property type="project" value="UniProtKB-ARBA"/>
</dbReference>
<dbReference type="Pfam" id="PF06276">
    <property type="entry name" value="FhuF"/>
    <property type="match status" value="1"/>
</dbReference>
<evidence type="ECO:0000313" key="3">
    <source>
        <dbReference type="Proteomes" id="UP000011531"/>
    </source>
</evidence>
<accession>L9WNT5</accession>
<dbReference type="PATRIC" id="fig|1227498.3.peg.4246"/>
<evidence type="ECO:0000313" key="2">
    <source>
        <dbReference type="EMBL" id="ELY51032.1"/>
    </source>
</evidence>
<dbReference type="PANTHER" id="PTHR34384">
    <property type="entry name" value="L-2,3-DIAMINOPROPANOATE--CITRATE LIGASE"/>
    <property type="match status" value="1"/>
</dbReference>
<organism evidence="2 3">
    <name type="scientific">Natronococcus jeotgali DSM 18795</name>
    <dbReference type="NCBI Taxonomy" id="1227498"/>
    <lineage>
        <taxon>Archaea</taxon>
        <taxon>Methanobacteriati</taxon>
        <taxon>Methanobacteriota</taxon>
        <taxon>Stenosarchaea group</taxon>
        <taxon>Halobacteria</taxon>
        <taxon>Halobacteriales</taxon>
        <taxon>Natrialbaceae</taxon>
        <taxon>Natronococcus</taxon>
    </lineage>
</organism>
<protein>
    <submittedName>
        <fullName evidence="2">IucA/IucC family protein</fullName>
    </submittedName>
</protein>
<dbReference type="STRING" id="1227498.C492_21425"/>
<feature type="domain" description="Aerobactin siderophore biosynthesis IucA/IucC-like C-terminal" evidence="1">
    <location>
        <begin position="7"/>
        <end position="172"/>
    </location>
</feature>
<gene>
    <name evidence="2" type="ORF">C492_21425</name>
</gene>
<comment type="caution">
    <text evidence="2">The sequence shown here is derived from an EMBL/GenBank/DDBJ whole genome shotgun (WGS) entry which is preliminary data.</text>
</comment>